<name>A0A7J9NWD3_METMI</name>
<protein>
    <recommendedName>
        <fullName evidence="1">Thoeris protein ThsB TIR-like domain-containing protein</fullName>
    </recommendedName>
</protein>
<accession>A0A7J9NWD3</accession>
<comment type="caution">
    <text evidence="2">The sequence shown here is derived from an EMBL/GenBank/DDBJ whole genome shotgun (WGS) entry which is preliminary data.</text>
</comment>
<dbReference type="InterPro" id="IPR015032">
    <property type="entry name" value="ThsB__TIR-like_domain"/>
</dbReference>
<proteinExistence type="predicted"/>
<gene>
    <name evidence="2" type="ORF">HNP86_001727</name>
</gene>
<evidence type="ECO:0000313" key="2">
    <source>
        <dbReference type="EMBL" id="MBA2851574.1"/>
    </source>
</evidence>
<dbReference type="Pfam" id="PF08937">
    <property type="entry name" value="ThsB_TIR"/>
    <property type="match status" value="1"/>
</dbReference>
<evidence type="ECO:0000259" key="1">
    <source>
        <dbReference type="Pfam" id="PF08937"/>
    </source>
</evidence>
<sequence>MVHYRTGTYVAFNGCGTRDPTASDIKYFNLLKAWDSNKNFDFNMKNSHAKTSQVKDSSSLKTLQDRLVLRMKKSKNMLVIVSKKSKENRGLLSFEIEKAIGLKMPIIMAYSGMEEISDIQKLSKLWPKSLKESIGSKTVKTIHIPFKREFIGKAVEKYHVRKMPRNYITILKI</sequence>
<dbReference type="Gene3D" id="3.40.50.11200">
    <property type="match status" value="1"/>
</dbReference>
<evidence type="ECO:0000313" key="3">
    <source>
        <dbReference type="Proteomes" id="UP000564425"/>
    </source>
</evidence>
<dbReference type="AlphaFoldDB" id="A0A7J9NWD3"/>
<feature type="domain" description="Thoeris protein ThsB TIR-like" evidence="1">
    <location>
        <begin position="10"/>
        <end position="111"/>
    </location>
</feature>
<organism evidence="2 3">
    <name type="scientific">Methanococcus maripaludis</name>
    <name type="common">Methanococcus deltae</name>
    <dbReference type="NCBI Taxonomy" id="39152"/>
    <lineage>
        <taxon>Archaea</taxon>
        <taxon>Methanobacteriati</taxon>
        <taxon>Methanobacteriota</taxon>
        <taxon>Methanomada group</taxon>
        <taxon>Methanococci</taxon>
        <taxon>Methanococcales</taxon>
        <taxon>Methanococcaceae</taxon>
        <taxon>Methanococcus</taxon>
    </lineage>
</organism>
<reference evidence="2 3" key="1">
    <citation type="submission" date="2020-07" db="EMBL/GenBank/DDBJ databases">
        <title>Genomic Encyclopedia of Type Strains, Phase IV (KMG-V): Genome sequencing to study the core and pangenomes of soil and plant-associated prokaryotes.</title>
        <authorList>
            <person name="Whitman W."/>
        </authorList>
    </citation>
    <scope>NUCLEOTIDE SEQUENCE [LARGE SCALE GENOMIC DNA]</scope>
    <source>
        <strain evidence="2 3">A1</strain>
    </source>
</reference>
<dbReference type="RefSeq" id="WP_181501379.1">
    <property type="nucleotide sequence ID" value="NZ_JACDUH010000002.1"/>
</dbReference>
<dbReference type="Proteomes" id="UP000564425">
    <property type="component" value="Unassembled WGS sequence"/>
</dbReference>
<dbReference type="EMBL" id="JACDUH010000002">
    <property type="protein sequence ID" value="MBA2851574.1"/>
    <property type="molecule type" value="Genomic_DNA"/>
</dbReference>